<gene>
    <name evidence="2" type="ORF">RDB_LOCUS144687</name>
</gene>
<dbReference type="EMBL" id="CAJMWV010006388">
    <property type="protein sequence ID" value="CAE6521221.1"/>
    <property type="molecule type" value="Genomic_DNA"/>
</dbReference>
<dbReference type="SUPFAM" id="SSF53300">
    <property type="entry name" value="vWA-like"/>
    <property type="match status" value="1"/>
</dbReference>
<dbReference type="Pfam" id="PF13519">
    <property type="entry name" value="VWA_2"/>
    <property type="match status" value="1"/>
</dbReference>
<dbReference type="PROSITE" id="PS50234">
    <property type="entry name" value="VWFA"/>
    <property type="match status" value="1"/>
</dbReference>
<dbReference type="InterPro" id="IPR002035">
    <property type="entry name" value="VWF_A"/>
</dbReference>
<feature type="domain" description="VWFA" evidence="1">
    <location>
        <begin position="40"/>
        <end position="217"/>
    </location>
</feature>
<evidence type="ECO:0000313" key="3">
    <source>
        <dbReference type="Proteomes" id="UP000663831"/>
    </source>
</evidence>
<name>A0A8H3HJ61_9AGAM</name>
<protein>
    <recommendedName>
        <fullName evidence="1">VWFA domain-containing protein</fullName>
    </recommendedName>
</protein>
<dbReference type="Gene3D" id="3.40.50.410">
    <property type="entry name" value="von Willebrand factor, type A domain"/>
    <property type="match status" value="1"/>
</dbReference>
<dbReference type="AlphaFoldDB" id="A0A8H3HJ61"/>
<evidence type="ECO:0000259" key="1">
    <source>
        <dbReference type="PROSITE" id="PS50234"/>
    </source>
</evidence>
<accession>A0A8H3HJ61</accession>
<organism evidence="2 3">
    <name type="scientific">Rhizoctonia solani</name>
    <dbReference type="NCBI Taxonomy" id="456999"/>
    <lineage>
        <taxon>Eukaryota</taxon>
        <taxon>Fungi</taxon>
        <taxon>Dikarya</taxon>
        <taxon>Basidiomycota</taxon>
        <taxon>Agaricomycotina</taxon>
        <taxon>Agaricomycetes</taxon>
        <taxon>Cantharellales</taxon>
        <taxon>Ceratobasidiaceae</taxon>
        <taxon>Rhizoctonia</taxon>
    </lineage>
</organism>
<reference evidence="2" key="1">
    <citation type="submission" date="2021-01" db="EMBL/GenBank/DDBJ databases">
        <authorList>
            <person name="Kaushik A."/>
        </authorList>
    </citation>
    <scope>NUCLEOTIDE SEQUENCE</scope>
    <source>
        <strain evidence="2">AG3-1AP</strain>
    </source>
</reference>
<comment type="caution">
    <text evidence="2">The sequence shown here is derived from an EMBL/GenBank/DDBJ whole genome shotgun (WGS) entry which is preliminary data.</text>
</comment>
<proteinExistence type="predicted"/>
<dbReference type="SMART" id="SM00327">
    <property type="entry name" value="VWA"/>
    <property type="match status" value="1"/>
</dbReference>
<evidence type="ECO:0000313" key="2">
    <source>
        <dbReference type="EMBL" id="CAE6521221.1"/>
    </source>
</evidence>
<dbReference type="InterPro" id="IPR036465">
    <property type="entry name" value="vWFA_dom_sf"/>
</dbReference>
<dbReference type="Proteomes" id="UP000663831">
    <property type="component" value="Unassembled WGS sequence"/>
</dbReference>
<sequence length="258" mass="28558">MSSRNVTFYVRQPAPLTGYVSVDGHAFDCQDPSRLHQAYHIVFVIDSSSSMTSTDCVPLPNTPINARLRRSNCNNRYGAVLSALYGFWLSREAAFTTRRQDTYSVVTFGDSPMTRLRNDSTSTADQLIEKFLPQTGQGDPNFQAALAMAQTLIEAHWSSDRAPMIIFLSNGKGHITDGPVYDLCRKCVRLGKALAFHSVTFGRDTNSIPLRRMSEIAHDVFASAPQDSSMPARGNLCTHRNAIDSVRPIFPQGFASFV</sequence>